<keyword evidence="5 9" id="KW-0255">Endonuclease</keyword>
<dbReference type="GO" id="GO:0051607">
    <property type="term" value="P:defense response to virus"/>
    <property type="evidence" value="ECO:0007669"/>
    <property type="project" value="UniProtKB-UniRule"/>
</dbReference>
<dbReference type="PANTHER" id="PTHR34405">
    <property type="entry name" value="CRISPR-ASSOCIATED ENDORIBONUCLEASE CAS2"/>
    <property type="match status" value="1"/>
</dbReference>
<evidence type="ECO:0000256" key="4">
    <source>
        <dbReference type="ARBA" id="ARBA00022723"/>
    </source>
</evidence>
<protein>
    <recommendedName>
        <fullName evidence="9">CRISPR-associated endoribonuclease Cas2</fullName>
        <ecNumber evidence="9">3.1.-.-</ecNumber>
    </recommendedName>
</protein>
<name>A0A5C6AS27_9BACT</name>
<keyword evidence="8 9" id="KW-0051">Antiviral defense</keyword>
<feature type="binding site" evidence="9">
    <location>
        <position position="8"/>
    </location>
    <ligand>
        <name>Mg(2+)</name>
        <dbReference type="ChEBI" id="CHEBI:18420"/>
        <note>catalytic</note>
    </ligand>
</feature>
<dbReference type="GO" id="GO:0004521">
    <property type="term" value="F:RNA endonuclease activity"/>
    <property type="evidence" value="ECO:0007669"/>
    <property type="project" value="InterPro"/>
</dbReference>
<dbReference type="PANTHER" id="PTHR34405:SF3">
    <property type="entry name" value="CRISPR-ASSOCIATED ENDORIBONUCLEASE CAS2 3"/>
    <property type="match status" value="1"/>
</dbReference>
<dbReference type="AlphaFoldDB" id="A0A5C6AS27"/>
<comment type="function">
    <text evidence="9">CRISPR (clustered regularly interspaced short palindromic repeat), is an adaptive immune system that provides protection against mobile genetic elements (viruses, transposable elements and conjugative plasmids). CRISPR clusters contain sequences complementary to antecedent mobile elements and target invading nucleic acids. CRISPR clusters are transcribed and processed into CRISPR RNA (crRNA). Functions as a ssRNA-specific endoribonuclease. Involved in the integration of spacer DNA into the CRISPR cassette.</text>
</comment>
<dbReference type="InterPro" id="IPR021127">
    <property type="entry name" value="CRISPR_associated_Cas2"/>
</dbReference>
<evidence type="ECO:0000313" key="10">
    <source>
        <dbReference type="EMBL" id="TWU02795.1"/>
    </source>
</evidence>
<reference evidence="10 11" key="1">
    <citation type="submission" date="2019-02" db="EMBL/GenBank/DDBJ databases">
        <title>Deep-cultivation of Planctomycetes and their phenomic and genomic characterization uncovers novel biology.</title>
        <authorList>
            <person name="Wiegand S."/>
            <person name="Jogler M."/>
            <person name="Boedeker C."/>
            <person name="Pinto D."/>
            <person name="Vollmers J."/>
            <person name="Rivas-Marin E."/>
            <person name="Kohn T."/>
            <person name="Peeters S.H."/>
            <person name="Heuer A."/>
            <person name="Rast P."/>
            <person name="Oberbeckmann S."/>
            <person name="Bunk B."/>
            <person name="Jeske O."/>
            <person name="Meyerdierks A."/>
            <person name="Storesund J.E."/>
            <person name="Kallscheuer N."/>
            <person name="Luecker S."/>
            <person name="Lage O.M."/>
            <person name="Pohl T."/>
            <person name="Merkel B.J."/>
            <person name="Hornburger P."/>
            <person name="Mueller R.-W."/>
            <person name="Bruemmer F."/>
            <person name="Labrenz M."/>
            <person name="Spormann A.M."/>
            <person name="Op Den Camp H."/>
            <person name="Overmann J."/>
            <person name="Amann R."/>
            <person name="Jetten M.S.M."/>
            <person name="Mascher T."/>
            <person name="Medema M.H."/>
            <person name="Devos D.P."/>
            <person name="Kaster A.-K."/>
            <person name="Ovreas L."/>
            <person name="Rohde M."/>
            <person name="Galperin M.Y."/>
            <person name="Jogler C."/>
        </authorList>
    </citation>
    <scope>NUCLEOTIDE SEQUENCE [LARGE SCALE GENOMIC DNA]</scope>
    <source>
        <strain evidence="10 11">Pla52n</strain>
    </source>
</reference>
<evidence type="ECO:0000313" key="11">
    <source>
        <dbReference type="Proteomes" id="UP000320176"/>
    </source>
</evidence>
<comment type="caution">
    <text evidence="10">The sequence shown here is derived from an EMBL/GenBank/DDBJ whole genome shotgun (WGS) entry which is preliminary data.</text>
</comment>
<gene>
    <name evidence="9 10" type="primary">cas2</name>
    <name evidence="10" type="ORF">Pla52n_38540</name>
</gene>
<dbReference type="GO" id="GO:0016787">
    <property type="term" value="F:hydrolase activity"/>
    <property type="evidence" value="ECO:0007669"/>
    <property type="project" value="UniProtKB-KW"/>
</dbReference>
<comment type="cofactor">
    <cofactor evidence="1 9">
        <name>Mg(2+)</name>
        <dbReference type="ChEBI" id="CHEBI:18420"/>
    </cofactor>
</comment>
<keyword evidence="4 9" id="KW-0479">Metal-binding</keyword>
<dbReference type="EC" id="3.1.-.-" evidence="9"/>
<keyword evidence="6 9" id="KW-0378">Hydrolase</keyword>
<evidence type="ECO:0000256" key="8">
    <source>
        <dbReference type="ARBA" id="ARBA00023118"/>
    </source>
</evidence>
<dbReference type="InterPro" id="IPR019199">
    <property type="entry name" value="Virulence_VapD/CRISPR_Cas2"/>
</dbReference>
<proteinExistence type="inferred from homology"/>
<dbReference type="GO" id="GO:0046872">
    <property type="term" value="F:metal ion binding"/>
    <property type="evidence" value="ECO:0007669"/>
    <property type="project" value="UniProtKB-UniRule"/>
</dbReference>
<evidence type="ECO:0000256" key="6">
    <source>
        <dbReference type="ARBA" id="ARBA00022801"/>
    </source>
</evidence>
<dbReference type="CDD" id="cd09725">
    <property type="entry name" value="Cas2_I_II_III"/>
    <property type="match status" value="1"/>
</dbReference>
<comment type="subunit">
    <text evidence="9">Homodimer, forms a heterotetramer with a Cas1 homodimer.</text>
</comment>
<dbReference type="OrthoDB" id="9798176at2"/>
<dbReference type="Proteomes" id="UP000320176">
    <property type="component" value="Unassembled WGS sequence"/>
</dbReference>
<dbReference type="SUPFAM" id="SSF143430">
    <property type="entry name" value="TTP0101/SSO1404-like"/>
    <property type="match status" value="1"/>
</dbReference>
<keyword evidence="11" id="KW-1185">Reference proteome</keyword>
<evidence type="ECO:0000256" key="5">
    <source>
        <dbReference type="ARBA" id="ARBA00022759"/>
    </source>
</evidence>
<dbReference type="GO" id="GO:0043571">
    <property type="term" value="P:maintenance of CRISPR repeat elements"/>
    <property type="evidence" value="ECO:0007669"/>
    <property type="project" value="UniProtKB-UniRule"/>
</dbReference>
<dbReference type="Pfam" id="PF09827">
    <property type="entry name" value="CRISPR_Cas2"/>
    <property type="match status" value="1"/>
</dbReference>
<comment type="similarity">
    <text evidence="2 9">Belongs to the CRISPR-associated endoribonuclease Cas2 protein family.</text>
</comment>
<dbReference type="Gene3D" id="3.30.70.240">
    <property type="match status" value="1"/>
</dbReference>
<evidence type="ECO:0000256" key="1">
    <source>
        <dbReference type="ARBA" id="ARBA00001946"/>
    </source>
</evidence>
<keyword evidence="3 9" id="KW-0540">Nuclease</keyword>
<keyword evidence="7 9" id="KW-0460">Magnesium</keyword>
<evidence type="ECO:0000256" key="2">
    <source>
        <dbReference type="ARBA" id="ARBA00009959"/>
    </source>
</evidence>
<accession>A0A5C6AS27</accession>
<organism evidence="10 11">
    <name type="scientific">Stieleria varia</name>
    <dbReference type="NCBI Taxonomy" id="2528005"/>
    <lineage>
        <taxon>Bacteria</taxon>
        <taxon>Pseudomonadati</taxon>
        <taxon>Planctomycetota</taxon>
        <taxon>Planctomycetia</taxon>
        <taxon>Pirellulales</taxon>
        <taxon>Pirellulaceae</taxon>
        <taxon>Stieleria</taxon>
    </lineage>
</organism>
<evidence type="ECO:0000256" key="3">
    <source>
        <dbReference type="ARBA" id="ARBA00022722"/>
    </source>
</evidence>
<evidence type="ECO:0000256" key="7">
    <source>
        <dbReference type="ARBA" id="ARBA00022842"/>
    </source>
</evidence>
<dbReference type="NCBIfam" id="TIGR01573">
    <property type="entry name" value="cas2"/>
    <property type="match status" value="1"/>
</dbReference>
<dbReference type="RefSeq" id="WP_146521056.1">
    <property type="nucleotide sequence ID" value="NZ_CP151726.1"/>
</dbReference>
<dbReference type="EMBL" id="SJPN01000004">
    <property type="protein sequence ID" value="TWU02795.1"/>
    <property type="molecule type" value="Genomic_DNA"/>
</dbReference>
<evidence type="ECO:0000256" key="9">
    <source>
        <dbReference type="HAMAP-Rule" id="MF_01471"/>
    </source>
</evidence>
<dbReference type="HAMAP" id="MF_01471">
    <property type="entry name" value="Cas2"/>
    <property type="match status" value="1"/>
</dbReference>
<sequence>MIHLVMYDISDDKTRRRIADRLADLGLIRTQFSVFVGTIEPNRVDELALFAEESLEEQDRLYILPMTRENLANSRQVGRGIDEQLVANETLTQVI</sequence>